<evidence type="ECO:0008006" key="3">
    <source>
        <dbReference type="Google" id="ProtNLM"/>
    </source>
</evidence>
<gene>
    <name evidence="1" type="ORF">CUN59_12465</name>
</gene>
<dbReference type="Proteomes" id="UP000239589">
    <property type="component" value="Unassembled WGS sequence"/>
</dbReference>
<dbReference type="OrthoDB" id="517750at2"/>
<organism evidence="1 2">
    <name type="scientific">Cuspidothrix issatschenkoi CHARLIE-1</name>
    <dbReference type="NCBI Taxonomy" id="2052836"/>
    <lineage>
        <taxon>Bacteria</taxon>
        <taxon>Bacillati</taxon>
        <taxon>Cyanobacteriota</taxon>
        <taxon>Cyanophyceae</taxon>
        <taxon>Nostocales</taxon>
        <taxon>Aphanizomenonaceae</taxon>
        <taxon>Cuspidothrix</taxon>
    </lineage>
</organism>
<protein>
    <recommendedName>
        <fullName evidence="3">Class I SAM-dependent methyltransferase</fullName>
    </recommendedName>
</protein>
<dbReference type="Pfam" id="PF13489">
    <property type="entry name" value="Methyltransf_23"/>
    <property type="match status" value="1"/>
</dbReference>
<keyword evidence="2" id="KW-1185">Reference proteome</keyword>
<dbReference type="EMBL" id="PGEM01000083">
    <property type="protein sequence ID" value="PPJ63037.1"/>
    <property type="molecule type" value="Genomic_DNA"/>
</dbReference>
<proteinExistence type="predicted"/>
<name>A0A2S6CTM0_9CYAN</name>
<dbReference type="InterPro" id="IPR029063">
    <property type="entry name" value="SAM-dependent_MTases_sf"/>
</dbReference>
<dbReference type="AlphaFoldDB" id="A0A2S6CTM0"/>
<evidence type="ECO:0000313" key="1">
    <source>
        <dbReference type="EMBL" id="PPJ63037.1"/>
    </source>
</evidence>
<dbReference type="Gene3D" id="3.40.50.150">
    <property type="entry name" value="Vaccinia Virus protein VP39"/>
    <property type="match status" value="1"/>
</dbReference>
<dbReference type="SUPFAM" id="SSF53335">
    <property type="entry name" value="S-adenosyl-L-methionine-dependent methyltransferases"/>
    <property type="match status" value="1"/>
</dbReference>
<evidence type="ECO:0000313" key="2">
    <source>
        <dbReference type="Proteomes" id="UP000239589"/>
    </source>
</evidence>
<comment type="caution">
    <text evidence="1">The sequence shown here is derived from an EMBL/GenBank/DDBJ whole genome shotgun (WGS) entry which is preliminary data.</text>
</comment>
<accession>A0A2S6CTM0</accession>
<sequence>MYITNLNKNIMENILDLGNLQFYWRMTSQVDDPKNVVPDFLPFSLIYDQKNRLIKQKSNSLIWESLERVYQENYNVGYLQEGHDLAEAYGNDFLNIILDAVKKFNPSAKEVREIGAGGCYILKRIIEHGFKGSAIDPSPVCVDKGKAFGINVFAEFYPTKEKLPAADVYIHYDVLEHIEDPVLFLQNHFDELNENGLIVFAVPDCSSYIQNGDISMIIHEHINFYDVESLGIVTARAGFHVLNIEKAKYGGVLYCVAQKKNTKPLIYVQQDDHDCDQKFIQYVEQHKKLIQIIKEFIEDSFAQRKSIGFYIPLRSIPYLSMLGIKKSIRFFDDDRGVHRKYFDGFPVAVENFEDLKINPVDHMIILSFAFGDKIKGKIKNHFGDTINVITIKDLAKF</sequence>
<reference evidence="1 2" key="1">
    <citation type="submission" date="2018-02" db="EMBL/GenBank/DDBJ databases">
        <title>Discovery of a pederin family compound in a non-symbiotic bloom-forming cyanobacterium.</title>
        <authorList>
            <person name="Kust A."/>
            <person name="Mares J."/>
            <person name="Jokela J."/>
            <person name="Urajova P."/>
            <person name="Hajek J."/>
            <person name="Saurav K."/>
            <person name="Voracova K."/>
            <person name="Fewer D.P."/>
            <person name="Haapaniemi E."/>
            <person name="Permi P."/>
            <person name="Rehakova K."/>
            <person name="Sivonen K."/>
            <person name="Hrouzek P."/>
        </authorList>
    </citation>
    <scope>NUCLEOTIDE SEQUENCE [LARGE SCALE GENOMIC DNA]</scope>
    <source>
        <strain evidence="1 2">CHARLIE-1</strain>
    </source>
</reference>